<evidence type="ECO:0000256" key="1">
    <source>
        <dbReference type="SAM" id="Coils"/>
    </source>
</evidence>
<dbReference type="InterPro" id="IPR038670">
    <property type="entry name" value="HslJ-like_sf"/>
</dbReference>
<accession>E7G3E0</accession>
<name>E7G3E0_9HELI</name>
<dbReference type="Gene3D" id="2.40.128.270">
    <property type="match status" value="1"/>
</dbReference>
<protein>
    <submittedName>
        <fullName evidence="3">META domain-containing secreted motility protein</fullName>
    </submittedName>
</protein>
<keyword evidence="1" id="KW-0175">Coiled coil</keyword>
<dbReference type="EMBL" id="ADHO01000072">
    <property type="protein sequence ID" value="EFX42106.1"/>
    <property type="molecule type" value="Genomic_DNA"/>
</dbReference>
<comment type="caution">
    <text evidence="3">The sequence shown here is derived from an EMBL/GenBank/DDBJ whole genome shotgun (WGS) entry which is preliminary data.</text>
</comment>
<evidence type="ECO:0000313" key="4">
    <source>
        <dbReference type="Proteomes" id="UP000054093"/>
    </source>
</evidence>
<reference evidence="3 4" key="1">
    <citation type="journal article" date="2011" name="Vet. Res.">
        <title>Genome sequence of Helicobacter suis supports its role in gastric pathology.</title>
        <authorList>
            <person name="Vermoote M."/>
            <person name="Vandekerckhove T.T."/>
            <person name="Flahou B."/>
            <person name="Pasmans F."/>
            <person name="Smet A."/>
            <person name="De Groote D."/>
            <person name="Van Criekinge W."/>
            <person name="Ducatelle R."/>
            <person name="Haesebrouck F."/>
        </authorList>
    </citation>
    <scope>NUCLEOTIDE SEQUENCE [LARGE SCALE GENOMIC DNA]</scope>
    <source>
        <strain evidence="3 4">HS5</strain>
    </source>
</reference>
<sequence length="213" mass="24755">MPLVFCGVFLGGCVLVRLLNKNFSHNQYHIVRVDLDGQTFNFRDLILEAQRPHLDSEDRNMPPTNAQAKDKLELLQEELKRNIKNLDIKDLPPDASMIRTNISRLQADIEKNQQTAKQSKIKSTPMGHVEFDQKELHAYGVIYCNKYFISYSFRDDDHLNIEDKGISRKVCSNEKLMAFELAFYNHLKGTFNITRGKNTLLLENPNMKIYLQH</sequence>
<dbReference type="AlphaFoldDB" id="E7G3E0"/>
<dbReference type="Proteomes" id="UP000054093">
    <property type="component" value="Unassembled WGS sequence"/>
</dbReference>
<evidence type="ECO:0000259" key="2">
    <source>
        <dbReference type="Pfam" id="PF03724"/>
    </source>
</evidence>
<dbReference type="InterPro" id="IPR053147">
    <property type="entry name" value="Hsp_HslJ-like"/>
</dbReference>
<organism evidence="3 4">
    <name type="scientific">Helicobacter suis HS5</name>
    <dbReference type="NCBI Taxonomy" id="710394"/>
    <lineage>
        <taxon>Bacteria</taxon>
        <taxon>Pseudomonadati</taxon>
        <taxon>Campylobacterota</taxon>
        <taxon>Epsilonproteobacteria</taxon>
        <taxon>Campylobacterales</taxon>
        <taxon>Helicobacteraceae</taxon>
        <taxon>Helicobacter</taxon>
    </lineage>
</organism>
<dbReference type="PANTHER" id="PTHR35535">
    <property type="entry name" value="HEAT SHOCK PROTEIN HSLJ"/>
    <property type="match status" value="1"/>
</dbReference>
<feature type="coiled-coil region" evidence="1">
    <location>
        <begin position="65"/>
        <end position="122"/>
    </location>
</feature>
<dbReference type="PANTHER" id="PTHR35535:SF1">
    <property type="entry name" value="HEAT SHOCK PROTEIN HSLJ"/>
    <property type="match status" value="1"/>
</dbReference>
<proteinExistence type="predicted"/>
<dbReference type="Pfam" id="PF03724">
    <property type="entry name" value="META"/>
    <property type="match status" value="1"/>
</dbReference>
<evidence type="ECO:0000313" key="3">
    <source>
        <dbReference type="EMBL" id="EFX42106.1"/>
    </source>
</evidence>
<feature type="domain" description="DUF306" evidence="2">
    <location>
        <begin position="117"/>
        <end position="206"/>
    </location>
</feature>
<dbReference type="InterPro" id="IPR005184">
    <property type="entry name" value="DUF306_Meta_HslJ"/>
</dbReference>
<gene>
    <name evidence="3" type="ORF">HSUHS5_0458</name>
</gene>